<proteinExistence type="predicted"/>
<dbReference type="RefSeq" id="WP_111537775.1">
    <property type="nucleotide sequence ID" value="NZ_QKZL01000011.1"/>
</dbReference>
<name>A0A2W7NV23_9RHOB</name>
<dbReference type="AlphaFoldDB" id="A0A2W7NV23"/>
<keyword evidence="3" id="KW-1185">Reference proteome</keyword>
<feature type="signal peptide" evidence="1">
    <location>
        <begin position="1"/>
        <end position="18"/>
    </location>
</feature>
<feature type="chain" id="PRO_5015980308" evidence="1">
    <location>
        <begin position="19"/>
        <end position="397"/>
    </location>
</feature>
<protein>
    <submittedName>
        <fullName evidence="2">Putative thiamine transport system substrate-binding protein</fullName>
    </submittedName>
</protein>
<dbReference type="PANTHER" id="PTHR42779:SF1">
    <property type="entry name" value="PROTEIN YNJB"/>
    <property type="match status" value="1"/>
</dbReference>
<evidence type="ECO:0000313" key="2">
    <source>
        <dbReference type="EMBL" id="PZX15062.1"/>
    </source>
</evidence>
<evidence type="ECO:0000256" key="1">
    <source>
        <dbReference type="SAM" id="SignalP"/>
    </source>
</evidence>
<dbReference type="SUPFAM" id="SSF53850">
    <property type="entry name" value="Periplasmic binding protein-like II"/>
    <property type="match status" value="1"/>
</dbReference>
<dbReference type="InterPro" id="IPR006059">
    <property type="entry name" value="SBP"/>
</dbReference>
<dbReference type="NCBIfam" id="NF008633">
    <property type="entry name" value="PRK11622.1"/>
    <property type="match status" value="1"/>
</dbReference>
<organism evidence="2 3">
    <name type="scientific">Palleronia aestuarii</name>
    <dbReference type="NCBI Taxonomy" id="568105"/>
    <lineage>
        <taxon>Bacteria</taxon>
        <taxon>Pseudomonadati</taxon>
        <taxon>Pseudomonadota</taxon>
        <taxon>Alphaproteobacteria</taxon>
        <taxon>Rhodobacterales</taxon>
        <taxon>Roseobacteraceae</taxon>
        <taxon>Palleronia</taxon>
    </lineage>
</organism>
<dbReference type="PANTHER" id="PTHR42779">
    <property type="entry name" value="PROTEIN YNJB"/>
    <property type="match status" value="1"/>
</dbReference>
<sequence length="397" mass="43103">MKAQLLAAALLWPATVLAAPDPADWEAVLDEAEGQTVYWYAWGGSTATNDFLAWLGDRVEAEYGVTLEHVKLTDTADAVTRVLSEREAGRDTDGAVDLIWINGENFVAMKQAELLFGPFATALPNYDLVVDEQIVTTDFAEPTEGFESPWAIAQFVFMYDADDAEPQADMQALLDWAEANPGRFTYPQPPDFLGTTFLKQVLTSLADDPSVLQEPMAEGQFEEVTAPLWDYLDALTPNLWRQGRAYPASGPGQFQLLSDDEIDIAPSLSPSEASTAIANFQLPDTIRTFAPEGGTIGNASFLAIPYNSGSIAGAMVVTNEILDPEVQLRAQDPDVLGYGTVLDMEALSDEEAQAFEDLDQGIATLSPAELGTALPEPHASWADAIEAEWVRRYGVTP</sequence>
<gene>
    <name evidence="2" type="ORF">LX81_02651</name>
</gene>
<dbReference type="OrthoDB" id="3239593at2"/>
<comment type="caution">
    <text evidence="2">The sequence shown here is derived from an EMBL/GenBank/DDBJ whole genome shotgun (WGS) entry which is preliminary data.</text>
</comment>
<evidence type="ECO:0000313" key="3">
    <source>
        <dbReference type="Proteomes" id="UP000248916"/>
    </source>
</evidence>
<dbReference type="InterPro" id="IPR027020">
    <property type="entry name" value="YnjB"/>
</dbReference>
<keyword evidence="1" id="KW-0732">Signal</keyword>
<dbReference type="Pfam" id="PF13416">
    <property type="entry name" value="SBP_bac_8"/>
    <property type="match status" value="1"/>
</dbReference>
<reference evidence="2 3" key="1">
    <citation type="submission" date="2018-06" db="EMBL/GenBank/DDBJ databases">
        <title>Genomic Encyclopedia of Archaeal and Bacterial Type Strains, Phase II (KMG-II): from individual species to whole genera.</title>
        <authorList>
            <person name="Goeker M."/>
        </authorList>
    </citation>
    <scope>NUCLEOTIDE SEQUENCE [LARGE SCALE GENOMIC DNA]</scope>
    <source>
        <strain evidence="2 3">DSM 22009</strain>
    </source>
</reference>
<dbReference type="Proteomes" id="UP000248916">
    <property type="component" value="Unassembled WGS sequence"/>
</dbReference>
<dbReference type="PIRSF" id="PIRSF029172">
    <property type="entry name" value="UCP029172_ABC_sbc_YnjB"/>
    <property type="match status" value="1"/>
</dbReference>
<dbReference type="EMBL" id="QKZL01000011">
    <property type="protein sequence ID" value="PZX15062.1"/>
    <property type="molecule type" value="Genomic_DNA"/>
</dbReference>
<accession>A0A2W7NV23</accession>
<dbReference type="Gene3D" id="3.40.190.10">
    <property type="entry name" value="Periplasmic binding protein-like II"/>
    <property type="match status" value="2"/>
</dbReference>